<dbReference type="EMBL" id="AAGUDP010000006">
    <property type="protein sequence ID" value="EBS0563297.1"/>
    <property type="molecule type" value="Genomic_DNA"/>
</dbReference>
<name>A0A5U8XQ85_SALMU</name>
<proteinExistence type="predicted"/>
<gene>
    <name evidence="2" type="ORF">DTU56_09220</name>
</gene>
<feature type="region of interest" description="Disordered" evidence="1">
    <location>
        <begin position="92"/>
        <end position="111"/>
    </location>
</feature>
<evidence type="ECO:0000313" key="2">
    <source>
        <dbReference type="EMBL" id="EBS0563297.1"/>
    </source>
</evidence>
<sequence>MQELIKIVGLLPFVNGKSELRVLDVKGKDFTIMADVTAEGNPMGIREFTIESPTLKELRIGKGETAYLVKTDSSEEGVGPYAVEYTAPAKKVASESVGTGRGATPNFSIQR</sequence>
<dbReference type="AlphaFoldDB" id="A0A5U8XQ85"/>
<protein>
    <submittedName>
        <fullName evidence="2">Uncharacterized protein</fullName>
    </submittedName>
</protein>
<accession>A0A5U8XQ85</accession>
<organism evidence="2">
    <name type="scientific">Salmonella muenchen</name>
    <dbReference type="NCBI Taxonomy" id="596"/>
    <lineage>
        <taxon>Bacteria</taxon>
        <taxon>Pseudomonadati</taxon>
        <taxon>Pseudomonadota</taxon>
        <taxon>Gammaproteobacteria</taxon>
        <taxon>Enterobacterales</taxon>
        <taxon>Enterobacteriaceae</taxon>
        <taxon>Salmonella</taxon>
    </lineage>
</organism>
<reference evidence="2" key="1">
    <citation type="submission" date="2018-07" db="EMBL/GenBank/DDBJ databases">
        <authorList>
            <person name="Ashton P.M."/>
            <person name="Dallman T."/>
            <person name="Nair S."/>
            <person name="De Pinna E."/>
            <person name="Peters T."/>
            <person name="Grant K."/>
        </authorList>
    </citation>
    <scope>NUCLEOTIDE SEQUENCE</scope>
    <source>
        <strain evidence="2">142535</strain>
    </source>
</reference>
<evidence type="ECO:0000256" key="1">
    <source>
        <dbReference type="SAM" id="MobiDB-lite"/>
    </source>
</evidence>
<comment type="caution">
    <text evidence="2">The sequence shown here is derived from an EMBL/GenBank/DDBJ whole genome shotgun (WGS) entry which is preliminary data.</text>
</comment>